<dbReference type="KEGG" id="plon:Pla110_29300"/>
<proteinExistence type="predicted"/>
<reference evidence="1 2" key="1">
    <citation type="submission" date="2019-02" db="EMBL/GenBank/DDBJ databases">
        <title>Deep-cultivation of Planctomycetes and their phenomic and genomic characterization uncovers novel biology.</title>
        <authorList>
            <person name="Wiegand S."/>
            <person name="Jogler M."/>
            <person name="Boedeker C."/>
            <person name="Pinto D."/>
            <person name="Vollmers J."/>
            <person name="Rivas-Marin E."/>
            <person name="Kohn T."/>
            <person name="Peeters S.H."/>
            <person name="Heuer A."/>
            <person name="Rast P."/>
            <person name="Oberbeckmann S."/>
            <person name="Bunk B."/>
            <person name="Jeske O."/>
            <person name="Meyerdierks A."/>
            <person name="Storesund J.E."/>
            <person name="Kallscheuer N."/>
            <person name="Luecker S."/>
            <person name="Lage O.M."/>
            <person name="Pohl T."/>
            <person name="Merkel B.J."/>
            <person name="Hornburger P."/>
            <person name="Mueller R.-W."/>
            <person name="Bruemmer F."/>
            <person name="Labrenz M."/>
            <person name="Spormann A.M."/>
            <person name="Op den Camp H."/>
            <person name="Overmann J."/>
            <person name="Amann R."/>
            <person name="Jetten M.S.M."/>
            <person name="Mascher T."/>
            <person name="Medema M.H."/>
            <person name="Devos D.P."/>
            <person name="Kaster A.-K."/>
            <person name="Ovreas L."/>
            <person name="Rohde M."/>
            <person name="Galperin M.Y."/>
            <person name="Jogler C."/>
        </authorList>
    </citation>
    <scope>NUCLEOTIDE SEQUENCE [LARGE SCALE GENOMIC DNA]</scope>
    <source>
        <strain evidence="1 2">Pla110</strain>
    </source>
</reference>
<keyword evidence="2" id="KW-1185">Reference proteome</keyword>
<accession>A0A518CPP1</accession>
<protein>
    <recommendedName>
        <fullName evidence="3">Integrase catalytic domain-containing protein</fullName>
    </recommendedName>
</protein>
<evidence type="ECO:0008006" key="3">
    <source>
        <dbReference type="Google" id="ProtNLM"/>
    </source>
</evidence>
<name>A0A518CPP1_9PLAN</name>
<dbReference type="EMBL" id="CP036281">
    <property type="protein sequence ID" value="QDU81191.1"/>
    <property type="molecule type" value="Genomic_DNA"/>
</dbReference>
<dbReference type="Proteomes" id="UP000317178">
    <property type="component" value="Chromosome"/>
</dbReference>
<sequence>MLMSNDLEKSECLNKMIFFGQHSLERALKEYVAHYHSERNHQGLDNQLIDPGEEIGCVAGKIECRERLGGLLKSYCRNAA</sequence>
<evidence type="ECO:0000313" key="1">
    <source>
        <dbReference type="EMBL" id="QDU81191.1"/>
    </source>
</evidence>
<evidence type="ECO:0000313" key="2">
    <source>
        <dbReference type="Proteomes" id="UP000317178"/>
    </source>
</evidence>
<organism evidence="1 2">
    <name type="scientific">Polystyrenella longa</name>
    <dbReference type="NCBI Taxonomy" id="2528007"/>
    <lineage>
        <taxon>Bacteria</taxon>
        <taxon>Pseudomonadati</taxon>
        <taxon>Planctomycetota</taxon>
        <taxon>Planctomycetia</taxon>
        <taxon>Planctomycetales</taxon>
        <taxon>Planctomycetaceae</taxon>
        <taxon>Polystyrenella</taxon>
    </lineage>
</organism>
<dbReference type="AlphaFoldDB" id="A0A518CPP1"/>
<gene>
    <name evidence="1" type="ORF">Pla110_29300</name>
</gene>